<organism evidence="1 2">
    <name type="scientific">Owenia fusiformis</name>
    <name type="common">Polychaete worm</name>
    <dbReference type="NCBI Taxonomy" id="6347"/>
    <lineage>
        <taxon>Eukaryota</taxon>
        <taxon>Metazoa</taxon>
        <taxon>Spiralia</taxon>
        <taxon>Lophotrochozoa</taxon>
        <taxon>Annelida</taxon>
        <taxon>Polychaeta</taxon>
        <taxon>Sedentaria</taxon>
        <taxon>Canalipalpata</taxon>
        <taxon>Sabellida</taxon>
        <taxon>Oweniida</taxon>
        <taxon>Oweniidae</taxon>
        <taxon>Owenia</taxon>
    </lineage>
</organism>
<sequence length="428" mass="50142">MRVNDNRLLIYVTVPLCVFILIFIHDVIITREEAARLAEMVNGRYAVIINTEVFMNQPAEFNGGNIQHGFIKSKVEIDKPKEPRVGIDSRETPDFNVALRNSSNCNSSLFLSLGNLARTRLYWQMKLYITSNGYKKVNVIMLTEEYLEAALNWMVTFQLFQNKRFQQILFITPDLSILNYLTERNLDCIYADVHDIMYPGYRIDIKSIWFLRLAVWRLINHFGCDAYNYDADALPLKDPNTVYDNYLNETIVGTMSGYTPLELQRLWGFTLNMGTIIFRKTAVKSPFWDFAHTLMAEATGRGPQSDQYVVNMVLAKMNIKWSRHIPPDCEPDECKNTPVYGRTDYDLRVATIPVQFFCRRACRTRDIHNYTIWHPPARLTKKRLWFLKNNWKSVDNQYHFLSTSEWLKRLANHTAFNNFNRYGLQSIL</sequence>
<name>A0A8J1XJL3_OWEFU</name>
<keyword evidence="2" id="KW-1185">Reference proteome</keyword>
<proteinExistence type="predicted"/>
<accession>A0A8J1XJL3</accession>
<evidence type="ECO:0000313" key="1">
    <source>
        <dbReference type="EMBL" id="CAH1799212.1"/>
    </source>
</evidence>
<protein>
    <submittedName>
        <fullName evidence="1">Uncharacterized protein</fullName>
    </submittedName>
</protein>
<dbReference type="EMBL" id="CAIIXF020000011">
    <property type="protein sequence ID" value="CAH1799212.1"/>
    <property type="molecule type" value="Genomic_DNA"/>
</dbReference>
<dbReference type="AlphaFoldDB" id="A0A8J1XJL3"/>
<dbReference type="Proteomes" id="UP000749559">
    <property type="component" value="Unassembled WGS sequence"/>
</dbReference>
<comment type="caution">
    <text evidence="1">The sequence shown here is derived from an EMBL/GenBank/DDBJ whole genome shotgun (WGS) entry which is preliminary data.</text>
</comment>
<reference evidence="1" key="1">
    <citation type="submission" date="2022-03" db="EMBL/GenBank/DDBJ databases">
        <authorList>
            <person name="Martin C."/>
        </authorList>
    </citation>
    <scope>NUCLEOTIDE SEQUENCE</scope>
</reference>
<dbReference type="OrthoDB" id="10070311at2759"/>
<gene>
    <name evidence="1" type="ORF">OFUS_LOCUS23255</name>
</gene>
<evidence type="ECO:0000313" key="2">
    <source>
        <dbReference type="Proteomes" id="UP000749559"/>
    </source>
</evidence>